<evidence type="ECO:0000259" key="5">
    <source>
        <dbReference type="PROSITE" id="PS50931"/>
    </source>
</evidence>
<dbReference type="EMBL" id="JACHHB010000002">
    <property type="protein sequence ID" value="MBB5172310.1"/>
    <property type="molecule type" value="Genomic_DNA"/>
</dbReference>
<dbReference type="GO" id="GO:0003700">
    <property type="term" value="F:DNA-binding transcription factor activity"/>
    <property type="evidence" value="ECO:0007669"/>
    <property type="project" value="InterPro"/>
</dbReference>
<evidence type="ECO:0000256" key="1">
    <source>
        <dbReference type="ARBA" id="ARBA00009437"/>
    </source>
</evidence>
<comment type="similarity">
    <text evidence="1">Belongs to the LysR transcriptional regulatory family.</text>
</comment>
<dbReference type="PANTHER" id="PTHR30419:SF8">
    <property type="entry name" value="NITROGEN ASSIMILATION TRANSCRIPTIONAL ACTIVATOR-RELATED"/>
    <property type="match status" value="1"/>
</dbReference>
<sequence>MEMRQLEYFLEITKQKSFTKAAEQLLFAQPAISKGIKSLEKELGLQLFHRSDKKITLTDEGDVFLKHAKAILSQVNNAKLEMAELRGLEKGVVNIGLPSMAGSYFFPKIIVDFKRIYPHIDISIFEAGTKQIQAMIEQGKIDMGAVVLDDTNNNLETVPFLEEEMVVCLPKEHPLAHQPFISYEQLAQEPLVLFKEGYFQRDIITEVSKRTGLTPNITFETNQISLTKSLTRRGLGVTLFLKMVIEEDEDLVPVSIDPPYYLTLALAWKKNAYLSKANQVFIDFLMEQTHL</sequence>
<evidence type="ECO:0000256" key="3">
    <source>
        <dbReference type="ARBA" id="ARBA00023125"/>
    </source>
</evidence>
<dbReference type="InterPro" id="IPR050950">
    <property type="entry name" value="HTH-type_LysR_regulators"/>
</dbReference>
<comment type="caution">
    <text evidence="6">The sequence shown here is derived from an EMBL/GenBank/DDBJ whole genome shotgun (WGS) entry which is preliminary data.</text>
</comment>
<dbReference type="PANTHER" id="PTHR30419">
    <property type="entry name" value="HTH-TYPE TRANSCRIPTIONAL REGULATOR YBHD"/>
    <property type="match status" value="1"/>
</dbReference>
<dbReference type="SUPFAM" id="SSF46785">
    <property type="entry name" value="Winged helix' DNA-binding domain"/>
    <property type="match status" value="1"/>
</dbReference>
<accession>A0A840QLU3</accession>
<dbReference type="PRINTS" id="PR00039">
    <property type="entry name" value="HTHLYSR"/>
</dbReference>
<proteinExistence type="inferred from homology"/>
<dbReference type="PROSITE" id="PS50931">
    <property type="entry name" value="HTH_LYSR"/>
    <property type="match status" value="1"/>
</dbReference>
<dbReference type="CDD" id="cd05466">
    <property type="entry name" value="PBP2_LTTR_substrate"/>
    <property type="match status" value="1"/>
</dbReference>
<dbReference type="Pfam" id="PF00126">
    <property type="entry name" value="HTH_1"/>
    <property type="match status" value="1"/>
</dbReference>
<evidence type="ECO:0000313" key="7">
    <source>
        <dbReference type="Proteomes" id="UP000551878"/>
    </source>
</evidence>
<evidence type="ECO:0000256" key="2">
    <source>
        <dbReference type="ARBA" id="ARBA00023015"/>
    </source>
</evidence>
<keyword evidence="3 6" id="KW-0238">DNA-binding</keyword>
<keyword evidence="2" id="KW-0805">Transcription regulation</keyword>
<dbReference type="InterPro" id="IPR036388">
    <property type="entry name" value="WH-like_DNA-bd_sf"/>
</dbReference>
<feature type="domain" description="HTH lysR-type" evidence="5">
    <location>
        <begin position="1"/>
        <end position="58"/>
    </location>
</feature>
<dbReference type="RefSeq" id="WP_184662800.1">
    <property type="nucleotide sequence ID" value="NZ_JACHHB010000002.1"/>
</dbReference>
<keyword evidence="4" id="KW-0804">Transcription</keyword>
<dbReference type="Proteomes" id="UP000551878">
    <property type="component" value="Unassembled WGS sequence"/>
</dbReference>
<dbReference type="SUPFAM" id="SSF53850">
    <property type="entry name" value="Periplasmic binding protein-like II"/>
    <property type="match status" value="1"/>
</dbReference>
<dbReference type="Pfam" id="PF03466">
    <property type="entry name" value="LysR_substrate"/>
    <property type="match status" value="1"/>
</dbReference>
<reference evidence="6 7" key="1">
    <citation type="submission" date="2020-08" db="EMBL/GenBank/DDBJ databases">
        <title>Genomic Encyclopedia of Type Strains, Phase IV (KMG-IV): sequencing the most valuable type-strain genomes for metagenomic binning, comparative biology and taxonomic classification.</title>
        <authorList>
            <person name="Goeker M."/>
        </authorList>
    </citation>
    <scope>NUCLEOTIDE SEQUENCE [LARGE SCALE GENOMIC DNA]</scope>
    <source>
        <strain evidence="6 7">DSM 24696</strain>
    </source>
</reference>
<evidence type="ECO:0000256" key="4">
    <source>
        <dbReference type="ARBA" id="ARBA00023163"/>
    </source>
</evidence>
<evidence type="ECO:0000313" key="6">
    <source>
        <dbReference type="EMBL" id="MBB5172310.1"/>
    </source>
</evidence>
<dbReference type="InterPro" id="IPR005119">
    <property type="entry name" value="LysR_subst-bd"/>
</dbReference>
<keyword evidence="7" id="KW-1185">Reference proteome</keyword>
<name>A0A840QLU3_9BACI</name>
<dbReference type="AlphaFoldDB" id="A0A840QLU3"/>
<dbReference type="FunFam" id="1.10.10.10:FF:000001">
    <property type="entry name" value="LysR family transcriptional regulator"/>
    <property type="match status" value="1"/>
</dbReference>
<protein>
    <submittedName>
        <fullName evidence="6">DNA-binding transcriptional LysR family regulator</fullName>
    </submittedName>
</protein>
<dbReference type="Gene3D" id="1.10.10.10">
    <property type="entry name" value="Winged helix-like DNA-binding domain superfamily/Winged helix DNA-binding domain"/>
    <property type="match status" value="1"/>
</dbReference>
<dbReference type="GO" id="GO:0005829">
    <property type="term" value="C:cytosol"/>
    <property type="evidence" value="ECO:0007669"/>
    <property type="project" value="TreeGrafter"/>
</dbReference>
<dbReference type="GO" id="GO:0003677">
    <property type="term" value="F:DNA binding"/>
    <property type="evidence" value="ECO:0007669"/>
    <property type="project" value="UniProtKB-KW"/>
</dbReference>
<organism evidence="6 7">
    <name type="scientific">Texcoconibacillus texcoconensis</name>
    <dbReference type="NCBI Taxonomy" id="1095777"/>
    <lineage>
        <taxon>Bacteria</taxon>
        <taxon>Bacillati</taxon>
        <taxon>Bacillota</taxon>
        <taxon>Bacilli</taxon>
        <taxon>Bacillales</taxon>
        <taxon>Bacillaceae</taxon>
        <taxon>Texcoconibacillus</taxon>
    </lineage>
</organism>
<dbReference type="InterPro" id="IPR000847">
    <property type="entry name" value="LysR_HTH_N"/>
</dbReference>
<dbReference type="InterPro" id="IPR036390">
    <property type="entry name" value="WH_DNA-bd_sf"/>
</dbReference>
<gene>
    <name evidence="6" type="ORF">HNQ41_000454</name>
</gene>
<dbReference type="Gene3D" id="3.40.190.290">
    <property type="match status" value="1"/>
</dbReference>